<dbReference type="PANTHER" id="PTHR30600">
    <property type="entry name" value="CYTOCHROME C PEROXIDASE-RELATED"/>
    <property type="match status" value="1"/>
</dbReference>
<dbReference type="PATRIC" id="fig|1461693.3.peg.3145"/>
<evidence type="ECO:0000313" key="10">
    <source>
        <dbReference type="Proteomes" id="UP000024836"/>
    </source>
</evidence>
<dbReference type="InterPro" id="IPR051395">
    <property type="entry name" value="Cytochrome_c_Peroxidase/MauG"/>
</dbReference>
<feature type="chain" id="PRO_5001571151" description="Cytochrome c domain-containing protein" evidence="7">
    <location>
        <begin position="22"/>
        <end position="617"/>
    </location>
</feature>
<gene>
    <name evidence="9" type="ORF">ATO10_15597</name>
</gene>
<protein>
    <recommendedName>
        <fullName evidence="8">Cytochrome c domain-containing protein</fullName>
    </recommendedName>
</protein>
<dbReference type="GO" id="GO:0046872">
    <property type="term" value="F:metal ion binding"/>
    <property type="evidence" value="ECO:0007669"/>
    <property type="project" value="UniProtKB-KW"/>
</dbReference>
<feature type="domain" description="Cytochrome c" evidence="8">
    <location>
        <begin position="399"/>
        <end position="507"/>
    </location>
</feature>
<evidence type="ECO:0000256" key="5">
    <source>
        <dbReference type="ARBA" id="ARBA00023004"/>
    </source>
</evidence>
<dbReference type="AlphaFoldDB" id="A0A058ZGK0"/>
<dbReference type="EMBL" id="AQQY01000017">
    <property type="protein sequence ID" value="KCV80754.1"/>
    <property type="molecule type" value="Genomic_DNA"/>
</dbReference>
<reference evidence="9 10" key="1">
    <citation type="submission" date="2013-04" db="EMBL/GenBank/DDBJ databases">
        <title>Shimia sp. 22II-S11-Z10 Genome Sequencing.</title>
        <authorList>
            <person name="Lai Q."/>
            <person name="Li G."/>
            <person name="Shao Z."/>
        </authorList>
    </citation>
    <scope>NUCLEOTIDE SEQUENCE [LARGE SCALE GENOMIC DNA]</scope>
    <source>
        <strain evidence="10">22II-S11-Z10</strain>
    </source>
</reference>
<comment type="caution">
    <text evidence="9">The sequence shown here is derived from an EMBL/GenBank/DDBJ whole genome shotgun (WGS) entry which is preliminary data.</text>
</comment>
<dbReference type="GO" id="GO:0004130">
    <property type="term" value="F:cytochrome-c peroxidase activity"/>
    <property type="evidence" value="ECO:0007669"/>
    <property type="project" value="TreeGrafter"/>
</dbReference>
<keyword evidence="7" id="KW-0732">Signal</keyword>
<evidence type="ECO:0000256" key="1">
    <source>
        <dbReference type="ARBA" id="ARBA00004196"/>
    </source>
</evidence>
<evidence type="ECO:0000259" key="8">
    <source>
        <dbReference type="PROSITE" id="PS51007"/>
    </source>
</evidence>
<comment type="subcellular location">
    <subcellularLocation>
        <location evidence="1">Cell envelope</location>
    </subcellularLocation>
</comment>
<dbReference type="Pfam" id="PF03150">
    <property type="entry name" value="CCP_MauG"/>
    <property type="match status" value="1"/>
</dbReference>
<dbReference type="SUPFAM" id="SSF46626">
    <property type="entry name" value="Cytochrome c"/>
    <property type="match status" value="2"/>
</dbReference>
<dbReference type="STRING" id="1461693.ATO10_15597"/>
<feature type="domain" description="Cytochrome c" evidence="8">
    <location>
        <begin position="254"/>
        <end position="380"/>
    </location>
</feature>
<dbReference type="Proteomes" id="UP000024836">
    <property type="component" value="Unassembled WGS sequence"/>
</dbReference>
<dbReference type="InterPro" id="IPR004852">
    <property type="entry name" value="Di-haem_cyt_c_peroxidsae"/>
</dbReference>
<evidence type="ECO:0000256" key="7">
    <source>
        <dbReference type="SAM" id="SignalP"/>
    </source>
</evidence>
<dbReference type="InterPro" id="IPR036909">
    <property type="entry name" value="Cyt_c-like_dom_sf"/>
</dbReference>
<dbReference type="eggNOG" id="COG1858">
    <property type="taxonomic scope" value="Bacteria"/>
</dbReference>
<dbReference type="RefSeq" id="WP_035253393.1">
    <property type="nucleotide sequence ID" value="NZ_AQQY01000017.1"/>
</dbReference>
<keyword evidence="4" id="KW-0560">Oxidoreductase</keyword>
<feature type="signal peptide" evidence="7">
    <location>
        <begin position="1"/>
        <end position="21"/>
    </location>
</feature>
<sequence length="617" mass="66791">MKHLIASALIGLLPLSVGATAIEEAPWAPRAAAYRLSLFMANLTPVPWEKIENNWTAPAPGSAVAVEALSRVSDSDAQNIRAALAAEDRQALFAAITTALAKGILQHLEAAEATLGQPEAAFEVAQSAALYRAFEDGILAADKQAAHDLGRAWLVLNSSLGSTGILNNGAQDPNVARFAEAQKVIVEYIETNYLPSVFVERGKLTPAPESAVRSGTPVVLPATLPPGSNIADQRELPRLVLQFEEAGEDEANLPLVAYGDMLFDSPEIFGSPARDLGIACSTCHNRSDVNRDFFIPGLSSHAGGMDVDSSFFNPMFNDREDDHLDTPSMRGIRFTAPYGRDGREPSLRSFVRNVIVTEFAGAEPTPFQLDAMVAYLRAFDFLPNPQIDEAGRLTDKASEAAKRGEVLFNTEFAGLGDRSCASCHTPDRFFRDGQTYDIGSAEPPFPGGTATPFETPTLRNVNFTAPYMHDGSLATLAGVVDWFNDTKDLGLDAEQRADLTAYLRAVGDGEEPYQRFEGRDSVFRLSWEELTTFASTLDTLIPMRDAENIAVLIDTVAPDLAADASVMINQNAKPEIYRFAAILQAVGDASAAGDWAEASLQWDAFKTMQAEIDERMF</sequence>
<evidence type="ECO:0000256" key="6">
    <source>
        <dbReference type="PROSITE-ProRule" id="PRU00433"/>
    </source>
</evidence>
<name>A0A058ZGK0_9RHOB</name>
<dbReference type="GO" id="GO:0030313">
    <property type="term" value="C:cell envelope"/>
    <property type="evidence" value="ECO:0007669"/>
    <property type="project" value="UniProtKB-SubCell"/>
</dbReference>
<dbReference type="GO" id="GO:0009055">
    <property type="term" value="F:electron transfer activity"/>
    <property type="evidence" value="ECO:0007669"/>
    <property type="project" value="InterPro"/>
</dbReference>
<evidence type="ECO:0000313" key="9">
    <source>
        <dbReference type="EMBL" id="KCV80754.1"/>
    </source>
</evidence>
<evidence type="ECO:0000256" key="3">
    <source>
        <dbReference type="ARBA" id="ARBA00022723"/>
    </source>
</evidence>
<accession>A0A058ZGK0</accession>
<evidence type="ECO:0000256" key="2">
    <source>
        <dbReference type="ARBA" id="ARBA00022617"/>
    </source>
</evidence>
<dbReference type="InterPro" id="IPR009056">
    <property type="entry name" value="Cyt_c-like_dom"/>
</dbReference>
<keyword evidence="2 6" id="KW-0349">Heme</keyword>
<organism evidence="9 10">
    <name type="scientific">Actibacterium atlanticum</name>
    <dbReference type="NCBI Taxonomy" id="1461693"/>
    <lineage>
        <taxon>Bacteria</taxon>
        <taxon>Pseudomonadati</taxon>
        <taxon>Pseudomonadota</taxon>
        <taxon>Alphaproteobacteria</taxon>
        <taxon>Rhodobacterales</taxon>
        <taxon>Roseobacteraceae</taxon>
        <taxon>Actibacterium</taxon>
    </lineage>
</organism>
<evidence type="ECO:0000256" key="4">
    <source>
        <dbReference type="ARBA" id="ARBA00023002"/>
    </source>
</evidence>
<keyword evidence="5 6" id="KW-0408">Iron</keyword>
<keyword evidence="10" id="KW-1185">Reference proteome</keyword>
<dbReference type="Gene3D" id="1.10.760.10">
    <property type="entry name" value="Cytochrome c-like domain"/>
    <property type="match status" value="2"/>
</dbReference>
<keyword evidence="3 6" id="KW-0479">Metal-binding</keyword>
<dbReference type="PANTHER" id="PTHR30600:SF13">
    <property type="entry name" value="METHYLAMINE UTILIZATION PROTEIN"/>
    <property type="match status" value="1"/>
</dbReference>
<dbReference type="PROSITE" id="PS51007">
    <property type="entry name" value="CYTC"/>
    <property type="match status" value="2"/>
</dbReference>
<dbReference type="OrthoDB" id="9805202at2"/>
<dbReference type="GO" id="GO:0020037">
    <property type="term" value="F:heme binding"/>
    <property type="evidence" value="ECO:0007669"/>
    <property type="project" value="InterPro"/>
</dbReference>
<proteinExistence type="predicted"/>